<evidence type="ECO:0000259" key="2">
    <source>
        <dbReference type="PROSITE" id="PS50206"/>
    </source>
</evidence>
<dbReference type="SMART" id="SM00450">
    <property type="entry name" value="RHOD"/>
    <property type="match status" value="1"/>
</dbReference>
<dbReference type="SUPFAM" id="SSF52821">
    <property type="entry name" value="Rhodanese/Cell cycle control phosphatase"/>
    <property type="match status" value="1"/>
</dbReference>
<organism evidence="3 4">
    <name type="scientific">Megalops atlanticus</name>
    <name type="common">Tarpon</name>
    <name type="synonym">Clupea gigantea</name>
    <dbReference type="NCBI Taxonomy" id="7932"/>
    <lineage>
        <taxon>Eukaryota</taxon>
        <taxon>Metazoa</taxon>
        <taxon>Chordata</taxon>
        <taxon>Craniata</taxon>
        <taxon>Vertebrata</taxon>
        <taxon>Euteleostomi</taxon>
        <taxon>Actinopterygii</taxon>
        <taxon>Neopterygii</taxon>
        <taxon>Teleostei</taxon>
        <taxon>Elopiformes</taxon>
        <taxon>Megalopidae</taxon>
        <taxon>Megalops</taxon>
    </lineage>
</organism>
<reference evidence="3" key="1">
    <citation type="submission" date="2021-01" db="EMBL/GenBank/DDBJ databases">
        <authorList>
            <person name="Zahm M."/>
            <person name="Roques C."/>
            <person name="Cabau C."/>
            <person name="Klopp C."/>
            <person name="Donnadieu C."/>
            <person name="Jouanno E."/>
            <person name="Lampietro C."/>
            <person name="Louis A."/>
            <person name="Herpin A."/>
            <person name="Echchiki A."/>
            <person name="Berthelot C."/>
            <person name="Parey E."/>
            <person name="Roest-Crollius H."/>
            <person name="Braasch I."/>
            <person name="Postlethwait J."/>
            <person name="Bobe J."/>
            <person name="Montfort J."/>
            <person name="Bouchez O."/>
            <person name="Begum T."/>
            <person name="Mejri S."/>
            <person name="Adams A."/>
            <person name="Chen W.-J."/>
            <person name="Guiguen Y."/>
        </authorList>
    </citation>
    <scope>NUCLEOTIDE SEQUENCE</scope>
    <source>
        <strain evidence="3">YG-15Mar2019-1</strain>
        <tissue evidence="3">Brain</tissue>
    </source>
</reference>
<dbReference type="Proteomes" id="UP001046870">
    <property type="component" value="Chromosome 2"/>
</dbReference>
<keyword evidence="1" id="KW-0732">Signal</keyword>
<evidence type="ECO:0000313" key="4">
    <source>
        <dbReference type="Proteomes" id="UP001046870"/>
    </source>
</evidence>
<feature type="signal peptide" evidence="1">
    <location>
        <begin position="1"/>
        <end position="28"/>
    </location>
</feature>
<protein>
    <recommendedName>
        <fullName evidence="2">Rhodanese domain-containing protein</fullName>
    </recommendedName>
</protein>
<dbReference type="EMBL" id="JAFDVH010000002">
    <property type="protein sequence ID" value="KAG7487274.1"/>
    <property type="molecule type" value="Genomic_DNA"/>
</dbReference>
<comment type="caution">
    <text evidence="3">The sequence shown here is derived from an EMBL/GenBank/DDBJ whole genome shotgun (WGS) entry which is preliminary data.</text>
</comment>
<dbReference type="OrthoDB" id="566238at2759"/>
<feature type="chain" id="PRO_5039579484" description="Rhodanese domain-containing protein" evidence="1">
    <location>
        <begin position="29"/>
        <end position="173"/>
    </location>
</feature>
<dbReference type="InterPro" id="IPR001763">
    <property type="entry name" value="Rhodanese-like_dom"/>
</dbReference>
<dbReference type="AlphaFoldDB" id="A0A9D3QGS4"/>
<dbReference type="PANTHER" id="PTHR44086:SF4">
    <property type="entry name" value="THIOSULFATE SULFURTRANSFERASE_RHODANESE-LIKE DOMAIN-CONTAINING PROTEIN 1-RELATED"/>
    <property type="match status" value="1"/>
</dbReference>
<feature type="domain" description="Rhodanese" evidence="2">
    <location>
        <begin position="71"/>
        <end position="173"/>
    </location>
</feature>
<dbReference type="Pfam" id="PF00581">
    <property type="entry name" value="Rhodanese"/>
    <property type="match status" value="1"/>
</dbReference>
<sequence length="173" mass="18624">MLPTSLIFNMVTALLLRRALLCATDALGAKPAFCGASPGQRCGIKTSPVVLEEPPSADSVVSYEQLKAMLSSHSVQLFDVRNPDEFQAGHISGATNVPLGDLADALKMAPAQFKQQFRVEAPSKQDENIVFHCQKGRRSATALEIAHGLGFSRARHYVGGYAEWAEREGGPSQ</sequence>
<proteinExistence type="predicted"/>
<name>A0A9D3QGS4_MEGAT</name>
<evidence type="ECO:0000313" key="3">
    <source>
        <dbReference type="EMBL" id="KAG7487274.1"/>
    </source>
</evidence>
<accession>A0A9D3QGS4</accession>
<dbReference type="PANTHER" id="PTHR44086">
    <property type="entry name" value="THIOSULFATE SULFURTRANSFERASE RDL2, MITOCHONDRIAL-RELATED"/>
    <property type="match status" value="1"/>
</dbReference>
<keyword evidence="4" id="KW-1185">Reference proteome</keyword>
<dbReference type="InterPro" id="IPR036873">
    <property type="entry name" value="Rhodanese-like_dom_sf"/>
</dbReference>
<evidence type="ECO:0000256" key="1">
    <source>
        <dbReference type="SAM" id="SignalP"/>
    </source>
</evidence>
<gene>
    <name evidence="3" type="ORF">MATL_G00021490</name>
</gene>
<dbReference type="PROSITE" id="PS50206">
    <property type="entry name" value="RHODANESE_3"/>
    <property type="match status" value="1"/>
</dbReference>
<dbReference type="Gene3D" id="3.40.250.10">
    <property type="entry name" value="Rhodanese-like domain"/>
    <property type="match status" value="1"/>
</dbReference>